<evidence type="ECO:0000313" key="2">
    <source>
        <dbReference type="EMBL" id="MDQ0319994.1"/>
    </source>
</evidence>
<name>A0ABU0BP11_9HYPH</name>
<dbReference type="SUPFAM" id="SSF57863">
    <property type="entry name" value="ArfGap/RecO-like zinc finger"/>
    <property type="match status" value="1"/>
</dbReference>
<organism evidence="2 3">
    <name type="scientific">Pararhizobium capsulatum DSM 1112</name>
    <dbReference type="NCBI Taxonomy" id="1121113"/>
    <lineage>
        <taxon>Bacteria</taxon>
        <taxon>Pseudomonadati</taxon>
        <taxon>Pseudomonadota</taxon>
        <taxon>Alphaproteobacteria</taxon>
        <taxon>Hyphomicrobiales</taxon>
        <taxon>Rhizobiaceae</taxon>
        <taxon>Rhizobium/Agrobacterium group</taxon>
        <taxon>Pararhizobium</taxon>
    </lineage>
</organism>
<comment type="caution">
    <text evidence="2">The sequence shown here is derived from an EMBL/GenBank/DDBJ whole genome shotgun (WGS) entry which is preliminary data.</text>
</comment>
<protein>
    <submittedName>
        <fullName evidence="2">Uncharacterized protein</fullName>
    </submittedName>
</protein>
<reference evidence="2 3" key="1">
    <citation type="submission" date="2023-07" db="EMBL/GenBank/DDBJ databases">
        <title>Genomic Encyclopedia of Type Strains, Phase IV (KMG-IV): sequencing the most valuable type-strain genomes for metagenomic binning, comparative biology and taxonomic classification.</title>
        <authorList>
            <person name="Goeker M."/>
        </authorList>
    </citation>
    <scope>NUCLEOTIDE SEQUENCE [LARGE SCALE GENOMIC DNA]</scope>
    <source>
        <strain evidence="2 3">DSM 1112</strain>
    </source>
</reference>
<sequence>MERNERDWVGQESTSIQEREKADLEAEKTDRICVHCGQPFFSYTSVAAEFFLCSACADQ</sequence>
<feature type="region of interest" description="Disordered" evidence="1">
    <location>
        <begin position="1"/>
        <end position="21"/>
    </location>
</feature>
<accession>A0ABU0BP11</accession>
<keyword evidence="3" id="KW-1185">Reference proteome</keyword>
<proteinExistence type="predicted"/>
<gene>
    <name evidence="2" type="ORF">QO002_002132</name>
</gene>
<evidence type="ECO:0000313" key="3">
    <source>
        <dbReference type="Proteomes" id="UP001230207"/>
    </source>
</evidence>
<dbReference type="Proteomes" id="UP001230207">
    <property type="component" value="Unassembled WGS sequence"/>
</dbReference>
<dbReference type="EMBL" id="JAUSVF010000001">
    <property type="protein sequence ID" value="MDQ0319994.1"/>
    <property type="molecule type" value="Genomic_DNA"/>
</dbReference>
<evidence type="ECO:0000256" key="1">
    <source>
        <dbReference type="SAM" id="MobiDB-lite"/>
    </source>
</evidence>
<dbReference type="InterPro" id="IPR037278">
    <property type="entry name" value="ARFGAP/RecO"/>
</dbReference>